<accession>A0A2S0WGW8</accession>
<dbReference type="AlphaFoldDB" id="A0A2S0WGW8"/>
<proteinExistence type="predicted"/>
<name>A0A2S0WGW8_9CORY</name>
<gene>
    <name evidence="1" type="ORF">C3E79_02830</name>
</gene>
<reference evidence="2" key="1">
    <citation type="submission" date="2018-01" db="EMBL/GenBank/DDBJ databases">
        <authorList>
            <person name="Li J."/>
        </authorList>
    </citation>
    <scope>NUCLEOTIDE SEQUENCE [LARGE SCALE GENOMIC DNA]</scope>
    <source>
        <strain evidence="2">2184</strain>
    </source>
</reference>
<dbReference type="OrthoDB" id="4410600at2"/>
<dbReference type="Proteomes" id="UP000244754">
    <property type="component" value="Chromosome"/>
</dbReference>
<organism evidence="1 2">
    <name type="scientific">Corynebacterium liangguodongii</name>
    <dbReference type="NCBI Taxonomy" id="2079535"/>
    <lineage>
        <taxon>Bacteria</taxon>
        <taxon>Bacillati</taxon>
        <taxon>Actinomycetota</taxon>
        <taxon>Actinomycetes</taxon>
        <taxon>Mycobacteriales</taxon>
        <taxon>Corynebacteriaceae</taxon>
        <taxon>Corynebacterium</taxon>
    </lineage>
</organism>
<protein>
    <submittedName>
        <fullName evidence="1">Mycothiol system anti-sigma-R factor</fullName>
    </submittedName>
</protein>
<evidence type="ECO:0000313" key="2">
    <source>
        <dbReference type="Proteomes" id="UP000244754"/>
    </source>
</evidence>
<dbReference type="EMBL" id="CP026948">
    <property type="protein sequence ID" value="AWB85010.1"/>
    <property type="molecule type" value="Genomic_DNA"/>
</dbReference>
<dbReference type="KEGG" id="clia:C3E79_02830"/>
<keyword evidence="2" id="KW-1185">Reference proteome</keyword>
<sequence>MLCELLDAETTAERAAQIREIIARCPGCFRRLEDEQAARVLVRDCCGAARAPEGLKRRILAQITTLTVSQVTQVTQVSQVTQVRVSRPGR</sequence>
<evidence type="ECO:0000313" key="1">
    <source>
        <dbReference type="EMBL" id="AWB85010.1"/>
    </source>
</evidence>